<dbReference type="Proteomes" id="UP000647587">
    <property type="component" value="Unassembled WGS sequence"/>
</dbReference>
<gene>
    <name evidence="1" type="ORF">GCM10008955_05840</name>
</gene>
<dbReference type="SUPFAM" id="SSF53187">
    <property type="entry name" value="Zn-dependent exopeptidases"/>
    <property type="match status" value="1"/>
</dbReference>
<dbReference type="Pfam" id="PF05013">
    <property type="entry name" value="FGase"/>
    <property type="match status" value="1"/>
</dbReference>
<sequence>MFVPALQPVPTPPILKLMTQARDALLVLTPHPSGALPADVLHDMLGEGMFDAARREALLRAVFLDGDAYTELIYHVPGARHLQAPWSRFAADLNRDRNDEGDNGVLKRTGFDRQPLYLAGFEFGPVAREARLRRLWDPFDAQVRAELPGTRLMIVGHSMAPFGPALGPDTGTPRPALCLMPGTTSEPTFPPALWEPLRQACEQAFAEVIRGSPDPRVTIGEPWSTDTLSQTHQRHSGVPAFGIEINSGLFIQGGQPQDQTIRDLNAAFARFADAALGLL</sequence>
<reference evidence="2" key="1">
    <citation type="journal article" date="2019" name="Int. J. Syst. Evol. Microbiol.">
        <title>The Global Catalogue of Microorganisms (GCM) 10K type strain sequencing project: providing services to taxonomists for standard genome sequencing and annotation.</title>
        <authorList>
            <consortium name="The Broad Institute Genomics Platform"/>
            <consortium name="The Broad Institute Genome Sequencing Center for Infectious Disease"/>
            <person name="Wu L."/>
            <person name="Ma J."/>
        </authorList>
    </citation>
    <scope>NUCLEOTIDE SEQUENCE [LARGE SCALE GENOMIC DNA]</scope>
    <source>
        <strain evidence="2">JCM 30331</strain>
    </source>
</reference>
<organism evidence="1 2">
    <name type="scientific">Deinococcus malanensis</name>
    <dbReference type="NCBI Taxonomy" id="1706855"/>
    <lineage>
        <taxon>Bacteria</taxon>
        <taxon>Thermotogati</taxon>
        <taxon>Deinococcota</taxon>
        <taxon>Deinococci</taxon>
        <taxon>Deinococcales</taxon>
        <taxon>Deinococcaceae</taxon>
        <taxon>Deinococcus</taxon>
    </lineage>
</organism>
<evidence type="ECO:0000313" key="2">
    <source>
        <dbReference type="Proteomes" id="UP000647587"/>
    </source>
</evidence>
<evidence type="ECO:0008006" key="3">
    <source>
        <dbReference type="Google" id="ProtNLM"/>
    </source>
</evidence>
<proteinExistence type="predicted"/>
<dbReference type="Gene3D" id="3.40.630.40">
    <property type="entry name" value="Zn-dependent exopeptidases"/>
    <property type="match status" value="1"/>
</dbReference>
<comment type="caution">
    <text evidence="1">The sequence shown here is derived from an EMBL/GenBank/DDBJ whole genome shotgun (WGS) entry which is preliminary data.</text>
</comment>
<dbReference type="InterPro" id="IPR007709">
    <property type="entry name" value="N-FG_amidohydro"/>
</dbReference>
<evidence type="ECO:0000313" key="1">
    <source>
        <dbReference type="EMBL" id="GGK15287.1"/>
    </source>
</evidence>
<accession>A0ABQ2EKP2</accession>
<dbReference type="EMBL" id="BMPP01000002">
    <property type="protein sequence ID" value="GGK15287.1"/>
    <property type="molecule type" value="Genomic_DNA"/>
</dbReference>
<name>A0ABQ2EKP2_9DEIO</name>
<protein>
    <recommendedName>
        <fullName evidence="3">N-formylglutamate amidohydrolase</fullName>
    </recommendedName>
</protein>
<keyword evidence="2" id="KW-1185">Reference proteome</keyword>